<sequence length="123" mass="13321">MADANSTTNACSASFSLPPEANLLHFPLADAFRHLDCSLLTAEENLAISFGCEETLAGLYHTLNFIGESLVTMVCDRRERFAPESVCQLGHSLMNISQLIPALALLEAKADRQLFAAPQNIIA</sequence>
<dbReference type="AlphaFoldDB" id="A0A482PHK8"/>
<protein>
    <submittedName>
        <fullName evidence="1">Uncharacterized protein</fullName>
    </submittedName>
</protein>
<dbReference type="OMA" id="NDMHRRA"/>
<gene>
    <name evidence="1" type="ORF">E2R62_04950</name>
</gene>
<dbReference type="RefSeq" id="WP_012905931.1">
    <property type="nucleotide sequence ID" value="NZ_CAJTBI010000022.1"/>
</dbReference>
<accession>A0A482PHK8</accession>
<organism evidence="1">
    <name type="scientific">Citrobacter rodentium</name>
    <dbReference type="NCBI Taxonomy" id="67825"/>
    <lineage>
        <taxon>Bacteria</taxon>
        <taxon>Pseudomonadati</taxon>
        <taxon>Pseudomonadota</taxon>
        <taxon>Gammaproteobacteria</taxon>
        <taxon>Enterobacterales</taxon>
        <taxon>Enterobacteriaceae</taxon>
        <taxon>Citrobacter</taxon>
    </lineage>
</organism>
<name>A0A482PHK8_CITRO</name>
<reference evidence="1" key="1">
    <citation type="submission" date="2019-03" db="EMBL/GenBank/DDBJ databases">
        <title>Complete genome sequence of enteropathogenic Citrobacter rodentium strain DBS100.</title>
        <authorList>
            <person name="Popov G."/>
            <person name="Fiebig A."/>
            <person name="Shideler S."/>
            <person name="Coombes B."/>
            <person name="Savchenko A."/>
        </authorList>
    </citation>
    <scope>NUCLEOTIDE SEQUENCE</scope>
    <source>
        <strain evidence="1">DBS100</strain>
    </source>
</reference>
<evidence type="ECO:0000313" key="1">
    <source>
        <dbReference type="EMBL" id="QBY28257.1"/>
    </source>
</evidence>
<proteinExistence type="predicted"/>
<dbReference type="EMBL" id="CP038008">
    <property type="protein sequence ID" value="QBY28257.1"/>
    <property type="molecule type" value="Genomic_DNA"/>
</dbReference>